<feature type="chain" id="PRO_5021831697" description="Peptidase S8/S53 domain-containing protein" evidence="8">
    <location>
        <begin position="25"/>
        <end position="829"/>
    </location>
</feature>
<dbReference type="GO" id="GO:0006508">
    <property type="term" value="P:proteolysis"/>
    <property type="evidence" value="ECO:0007669"/>
    <property type="project" value="UniProtKB-KW"/>
</dbReference>
<dbReference type="AlphaFoldDB" id="A0A538UCR3"/>
<dbReference type="PROSITE" id="PS00138">
    <property type="entry name" value="SUBTILASE_SER"/>
    <property type="match status" value="1"/>
</dbReference>
<dbReference type="InterPro" id="IPR050131">
    <property type="entry name" value="Peptidase_S8_subtilisin-like"/>
</dbReference>
<keyword evidence="4 6" id="KW-0720">Serine protease</keyword>
<protein>
    <recommendedName>
        <fullName evidence="9">Peptidase S8/S53 domain-containing protein</fullName>
    </recommendedName>
</protein>
<comment type="similarity">
    <text evidence="1 6 7">Belongs to the peptidase S8 family.</text>
</comment>
<evidence type="ECO:0000259" key="9">
    <source>
        <dbReference type="Pfam" id="PF00082"/>
    </source>
</evidence>
<evidence type="ECO:0000313" key="10">
    <source>
        <dbReference type="EMBL" id="TMQ73607.1"/>
    </source>
</evidence>
<evidence type="ECO:0000256" key="6">
    <source>
        <dbReference type="PROSITE-ProRule" id="PRU01240"/>
    </source>
</evidence>
<accession>A0A538UCR3</accession>
<reference evidence="10 11" key="1">
    <citation type="journal article" date="2019" name="Nat. Microbiol.">
        <title>Mediterranean grassland soil C-N compound turnover is dependent on rainfall and depth, and is mediated by genomically divergent microorganisms.</title>
        <authorList>
            <person name="Diamond S."/>
            <person name="Andeer P.F."/>
            <person name="Li Z."/>
            <person name="Crits-Christoph A."/>
            <person name="Burstein D."/>
            <person name="Anantharaman K."/>
            <person name="Lane K.R."/>
            <person name="Thomas B.C."/>
            <person name="Pan C."/>
            <person name="Northen T.R."/>
            <person name="Banfield J.F."/>
        </authorList>
    </citation>
    <scope>NUCLEOTIDE SEQUENCE [LARGE SCALE GENOMIC DNA]</scope>
    <source>
        <strain evidence="10">WS_11</strain>
    </source>
</reference>
<dbReference type="InterPro" id="IPR000209">
    <property type="entry name" value="Peptidase_S8/S53_dom"/>
</dbReference>
<feature type="domain" description="Peptidase S8/S53" evidence="9">
    <location>
        <begin position="146"/>
        <end position="403"/>
    </location>
</feature>
<name>A0A538UCR3_UNCEI</name>
<keyword evidence="2 6" id="KW-0645">Protease</keyword>
<dbReference type="InterPro" id="IPR036852">
    <property type="entry name" value="Peptidase_S8/S53_dom_sf"/>
</dbReference>
<evidence type="ECO:0000256" key="3">
    <source>
        <dbReference type="ARBA" id="ARBA00022801"/>
    </source>
</evidence>
<dbReference type="EMBL" id="VBPB01000057">
    <property type="protein sequence ID" value="TMQ73607.1"/>
    <property type="molecule type" value="Genomic_DNA"/>
</dbReference>
<dbReference type="PRINTS" id="PR00723">
    <property type="entry name" value="SUBTILISIN"/>
</dbReference>
<dbReference type="Gene3D" id="3.40.50.200">
    <property type="entry name" value="Peptidase S8/S53 domain"/>
    <property type="match status" value="1"/>
</dbReference>
<evidence type="ECO:0000256" key="2">
    <source>
        <dbReference type="ARBA" id="ARBA00022670"/>
    </source>
</evidence>
<dbReference type="Gene3D" id="2.60.40.10">
    <property type="entry name" value="Immunoglobulins"/>
    <property type="match status" value="1"/>
</dbReference>
<sequence length="829" mass="85125">MHRAPLPILLTLILLAGSAPHAWGAPGKLDARARAALAGLRAGGQSIAAMRARGLAVSRDGALDVFIRGPATRAQLEAAGARVRTGLPNLATASLPISALARVQALPGVLSIHGGVPCEPELDVSVATTGAQTLRGAGPNFTGLNGQGVIIGVVDSGVDFDHGDFKDAAGATRISSLWDQTLPGSGPPPFSYGIECTRAQIDAGTCAERDSLEHGTHMTGIAAGDGSQTAGAKPPYTYVGMAPRADLIVVKTDFETPEVIDAIAYVFNRAAAAGKNAVVNLSLGTQFGSHDGASEFEQAIAELTGPGRIVVKSAGNDRGKAIHGRVFATAGGAVATLSVSSSAAGRTFEIDGYYNATERLRVQVTTPNGTIIGPVGIGDQNAEWPGTSTPNGLVYVAQDSTSALAPRNVIIEAYCEVANQPLNGTWTIKFFADQLGAANGRVDFWRYFATSGLTANVVTGNLPTQNLITEPGNSDSVITAGAWVTKTTWTACNGVANSYAGTPAVGNLATFSSPGPTRDGRQKPDLAAPGTAVASTTSWDIPHTCPGSPAASEFVNDGMNHRVLQGTSVAAPHVAGAVALLMQSRGALTPGQVRTYLRTNAHADAFTGAVPSVDWGYGKLAMGDLVLPLVSLVSPNGGETAVPGTVMTITWTASDVGGSVPSVDLALSRTGPGGPFAAIATGIANSGSFPWTVTYPNTIGSVAYVRVTAHDLNQNTASDLSDAGFTIAGPVAVEDGGGAAFALSPIRPNPTAHDAQIDFSLAREAPVRLRVLDLEGRTVRTLAEGVLPAGRHQIRWQPGRDGSPAPAGLYFVLYETPAGRFVRRVVVAR</sequence>
<organism evidence="10 11">
    <name type="scientific">Eiseniibacteriota bacterium</name>
    <dbReference type="NCBI Taxonomy" id="2212470"/>
    <lineage>
        <taxon>Bacteria</taxon>
        <taxon>Candidatus Eiseniibacteriota</taxon>
    </lineage>
</organism>
<dbReference type="InterPro" id="IPR023827">
    <property type="entry name" value="Peptidase_S8_Asp-AS"/>
</dbReference>
<feature type="domain" description="Peptidase S8/S53" evidence="9">
    <location>
        <begin position="459"/>
        <end position="604"/>
    </location>
</feature>
<dbReference type="Gene3D" id="2.60.40.4070">
    <property type="match status" value="1"/>
</dbReference>
<evidence type="ECO:0000256" key="7">
    <source>
        <dbReference type="RuleBase" id="RU003355"/>
    </source>
</evidence>
<dbReference type="SUPFAM" id="SSF52743">
    <property type="entry name" value="Subtilisin-like"/>
    <property type="match status" value="1"/>
</dbReference>
<dbReference type="PANTHER" id="PTHR43806">
    <property type="entry name" value="PEPTIDASE S8"/>
    <property type="match status" value="1"/>
</dbReference>
<feature type="active site" description="Charge relay system" evidence="5 6">
    <location>
        <position position="155"/>
    </location>
</feature>
<dbReference type="InterPro" id="IPR013783">
    <property type="entry name" value="Ig-like_fold"/>
</dbReference>
<feature type="signal peptide" evidence="8">
    <location>
        <begin position="1"/>
        <end position="24"/>
    </location>
</feature>
<feature type="active site" description="Charge relay system" evidence="5 6">
    <location>
        <position position="214"/>
    </location>
</feature>
<proteinExistence type="inferred from homology"/>
<keyword evidence="3 6" id="KW-0378">Hydrolase</keyword>
<dbReference type="InterPro" id="IPR023828">
    <property type="entry name" value="Peptidase_S8_Ser-AS"/>
</dbReference>
<dbReference type="PANTHER" id="PTHR43806:SF11">
    <property type="entry name" value="CEREVISIN-RELATED"/>
    <property type="match status" value="1"/>
</dbReference>
<evidence type="ECO:0000313" key="11">
    <source>
        <dbReference type="Proteomes" id="UP000319771"/>
    </source>
</evidence>
<dbReference type="PROSITE" id="PS00136">
    <property type="entry name" value="SUBTILASE_ASP"/>
    <property type="match status" value="1"/>
</dbReference>
<dbReference type="Pfam" id="PF00082">
    <property type="entry name" value="Peptidase_S8"/>
    <property type="match status" value="2"/>
</dbReference>
<gene>
    <name evidence="10" type="ORF">E6K81_03950</name>
</gene>
<evidence type="ECO:0000256" key="1">
    <source>
        <dbReference type="ARBA" id="ARBA00011073"/>
    </source>
</evidence>
<dbReference type="Proteomes" id="UP000319771">
    <property type="component" value="Unassembled WGS sequence"/>
</dbReference>
<comment type="caution">
    <text evidence="10">The sequence shown here is derived from an EMBL/GenBank/DDBJ whole genome shotgun (WGS) entry which is preliminary data.</text>
</comment>
<dbReference type="PROSITE" id="PS51892">
    <property type="entry name" value="SUBTILASE"/>
    <property type="match status" value="1"/>
</dbReference>
<keyword evidence="8" id="KW-0732">Signal</keyword>
<dbReference type="Gene3D" id="2.60.120.1290">
    <property type="match status" value="1"/>
</dbReference>
<evidence type="ECO:0000256" key="4">
    <source>
        <dbReference type="ARBA" id="ARBA00022825"/>
    </source>
</evidence>
<feature type="active site" description="Charge relay system" evidence="5 6">
    <location>
        <position position="568"/>
    </location>
</feature>
<dbReference type="GO" id="GO:0004252">
    <property type="term" value="F:serine-type endopeptidase activity"/>
    <property type="evidence" value="ECO:0007669"/>
    <property type="project" value="UniProtKB-UniRule"/>
</dbReference>
<evidence type="ECO:0000256" key="8">
    <source>
        <dbReference type="SAM" id="SignalP"/>
    </source>
</evidence>
<evidence type="ECO:0000256" key="5">
    <source>
        <dbReference type="PIRSR" id="PIRSR615500-1"/>
    </source>
</evidence>
<dbReference type="InterPro" id="IPR015500">
    <property type="entry name" value="Peptidase_S8_subtilisin-rel"/>
</dbReference>